<evidence type="ECO:0000256" key="7">
    <source>
        <dbReference type="ARBA" id="ARBA00022723"/>
    </source>
</evidence>
<evidence type="ECO:0000256" key="9">
    <source>
        <dbReference type="ARBA" id="ARBA00023049"/>
    </source>
</evidence>
<organism evidence="10">
    <name type="scientific">Intestinibacter bartlettii</name>
    <dbReference type="NCBI Taxonomy" id="261299"/>
    <lineage>
        <taxon>Bacteria</taxon>
        <taxon>Bacillati</taxon>
        <taxon>Bacillota</taxon>
        <taxon>Clostridia</taxon>
        <taxon>Peptostreptococcales</taxon>
        <taxon>Peptostreptococcaceae</taxon>
        <taxon>Intestinibacter</taxon>
    </lineage>
</organism>
<dbReference type="GO" id="GO:0006508">
    <property type="term" value="P:proteolysis"/>
    <property type="evidence" value="ECO:0007669"/>
    <property type="project" value="UniProtKB-KW"/>
</dbReference>
<evidence type="ECO:0000256" key="8">
    <source>
        <dbReference type="ARBA" id="ARBA00022801"/>
    </source>
</evidence>
<evidence type="ECO:0000256" key="3">
    <source>
        <dbReference type="ARBA" id="ARBA00001947"/>
    </source>
</evidence>
<reference evidence="10" key="1">
    <citation type="submission" date="2019-11" db="EMBL/GenBank/DDBJ databases">
        <authorList>
            <person name="Feng L."/>
        </authorList>
    </citation>
    <scope>NUCLEOTIDE SEQUENCE</scope>
    <source>
        <strain evidence="10">IbartlettiiLFYP30</strain>
    </source>
</reference>
<sequence length="408" mass="46238">MDFNTKLKKYAELAVKTGVNIQPGQTLLVRTPIECAEYVRYVVEEAYKAGAKNVHIEWSDEKCSLIKYLNAPDEAFEEFPRWISDQYLDIAKEGGAFLTIYAQDPDLLKNVDPKRIAEYQKVSGQALKEWRGYTLTNKCRWSIVSIPTAAWAQKIFPDVSEQEAMDKLWDLIFKCSRVTDDPIEAWKEHNNNLKEKTDFLNSKKFKTLKYKSKITDLTVEMPEGHIWESGSEKDVNGIEFNPNMPTEEIFCLPHKYGVNGTLASTKPLVYGGNVINDFVLKFEKGRIVDFTAKEGEETLKHLIETDEGSHYLGEIALVPYSSPISDTNTVFYNTLYDENASCHFAIGSAYSSCIEGGNDIKAEDFDKYGINDSLTHVDFMVGSADLDIVGITHDGEEIQIFKDGNWAF</sequence>
<evidence type="ECO:0000256" key="1">
    <source>
        <dbReference type="ARBA" id="ARBA00001941"/>
    </source>
</evidence>
<dbReference type="AlphaFoldDB" id="A0A6N3ELR1"/>
<gene>
    <name evidence="10" type="ORF">IBLFYP30_00237</name>
</gene>
<evidence type="ECO:0000256" key="5">
    <source>
        <dbReference type="ARBA" id="ARBA00022438"/>
    </source>
</evidence>
<dbReference type="PRINTS" id="PR00919">
    <property type="entry name" value="THERMOPTASE"/>
</dbReference>
<evidence type="ECO:0000256" key="6">
    <source>
        <dbReference type="ARBA" id="ARBA00022670"/>
    </source>
</evidence>
<accession>A0A6N3ELR1</accession>
<comment type="cofactor">
    <cofactor evidence="2">
        <name>Mg(2+)</name>
        <dbReference type="ChEBI" id="CHEBI:18420"/>
    </cofactor>
</comment>
<comment type="cofactor">
    <cofactor evidence="1">
        <name>Co(2+)</name>
        <dbReference type="ChEBI" id="CHEBI:48828"/>
    </cofactor>
</comment>
<dbReference type="Pfam" id="PF02073">
    <property type="entry name" value="Peptidase_M29"/>
    <property type="match status" value="1"/>
</dbReference>
<dbReference type="SUPFAM" id="SSF144052">
    <property type="entry name" value="Thermophilic metalloprotease-like"/>
    <property type="match status" value="1"/>
</dbReference>
<dbReference type="RefSeq" id="WP_024038185.1">
    <property type="nucleotide sequence ID" value="NZ_CACRUE010000034.1"/>
</dbReference>
<name>A0A6N3ELR1_9FIRM</name>
<dbReference type="GO" id="GO:0008237">
    <property type="term" value="F:metallopeptidase activity"/>
    <property type="evidence" value="ECO:0007669"/>
    <property type="project" value="UniProtKB-KW"/>
</dbReference>
<keyword evidence="6" id="KW-0645">Protease</keyword>
<dbReference type="GO" id="GO:0004177">
    <property type="term" value="F:aminopeptidase activity"/>
    <property type="evidence" value="ECO:0007669"/>
    <property type="project" value="UniProtKB-KW"/>
</dbReference>
<dbReference type="EC" id="3.4.11.-" evidence="10"/>
<proteinExistence type="inferred from homology"/>
<keyword evidence="7" id="KW-0479">Metal-binding</keyword>
<dbReference type="InterPro" id="IPR000787">
    <property type="entry name" value="Peptidase_M29"/>
</dbReference>
<dbReference type="PANTHER" id="PTHR34448:SF3">
    <property type="entry name" value="AMINOPEPTIDASE AMPS"/>
    <property type="match status" value="1"/>
</dbReference>
<protein>
    <submittedName>
        <fullName evidence="10">Aminopeptidase 2</fullName>
        <ecNumber evidence="10">3.4.11.-</ecNumber>
    </submittedName>
</protein>
<keyword evidence="9" id="KW-0482">Metalloprotease</keyword>
<dbReference type="EMBL" id="CACRUE010000034">
    <property type="protein sequence ID" value="VYU38587.1"/>
    <property type="molecule type" value="Genomic_DNA"/>
</dbReference>
<dbReference type="PANTHER" id="PTHR34448">
    <property type="entry name" value="AMINOPEPTIDASE"/>
    <property type="match status" value="1"/>
</dbReference>
<keyword evidence="5 10" id="KW-0031">Aminopeptidase</keyword>
<evidence type="ECO:0000256" key="4">
    <source>
        <dbReference type="ARBA" id="ARBA00008236"/>
    </source>
</evidence>
<dbReference type="Gene3D" id="3.40.1830.10">
    <property type="entry name" value="Thermophilic metalloprotease (M29)"/>
    <property type="match status" value="1"/>
</dbReference>
<evidence type="ECO:0000256" key="2">
    <source>
        <dbReference type="ARBA" id="ARBA00001946"/>
    </source>
</evidence>
<keyword evidence="8 10" id="KW-0378">Hydrolase</keyword>
<dbReference type="InterPro" id="IPR052170">
    <property type="entry name" value="M29_Exopeptidase"/>
</dbReference>
<dbReference type="GO" id="GO:0046872">
    <property type="term" value="F:metal ion binding"/>
    <property type="evidence" value="ECO:0007669"/>
    <property type="project" value="UniProtKB-KW"/>
</dbReference>
<dbReference type="InterPro" id="IPR035097">
    <property type="entry name" value="M29_N-terminal"/>
</dbReference>
<comment type="cofactor">
    <cofactor evidence="3">
        <name>Zn(2+)</name>
        <dbReference type="ChEBI" id="CHEBI:29105"/>
    </cofactor>
</comment>
<comment type="similarity">
    <text evidence="4">Belongs to the peptidase M29 family.</text>
</comment>
<evidence type="ECO:0000313" key="10">
    <source>
        <dbReference type="EMBL" id="VYU38587.1"/>
    </source>
</evidence>